<proteinExistence type="predicted"/>
<feature type="region of interest" description="Disordered" evidence="1">
    <location>
        <begin position="101"/>
        <end position="142"/>
    </location>
</feature>
<dbReference type="InterPro" id="IPR042097">
    <property type="entry name" value="Aminopeptidase_N-like_N_sf"/>
</dbReference>
<accession>A0ABM8H609</accession>
<evidence type="ECO:0008006" key="4">
    <source>
        <dbReference type="Google" id="ProtNLM"/>
    </source>
</evidence>
<name>A0ABM8H609_9MICO</name>
<evidence type="ECO:0000256" key="1">
    <source>
        <dbReference type="SAM" id="MobiDB-lite"/>
    </source>
</evidence>
<organism evidence="2 3">
    <name type="scientific">Agromyces marinus</name>
    <dbReference type="NCBI Taxonomy" id="1389020"/>
    <lineage>
        <taxon>Bacteria</taxon>
        <taxon>Bacillati</taxon>
        <taxon>Actinomycetota</taxon>
        <taxon>Actinomycetes</taxon>
        <taxon>Micrococcales</taxon>
        <taxon>Microbacteriaceae</taxon>
        <taxon>Agromyces</taxon>
    </lineage>
</organism>
<dbReference type="SUPFAM" id="SSF63737">
    <property type="entry name" value="Leukotriene A4 hydrolase N-terminal domain"/>
    <property type="match status" value="1"/>
</dbReference>
<reference evidence="3" key="1">
    <citation type="journal article" date="2019" name="Int. J. Syst. Evol. Microbiol.">
        <title>The Global Catalogue of Microorganisms (GCM) 10K type strain sequencing project: providing services to taxonomists for standard genome sequencing and annotation.</title>
        <authorList>
            <consortium name="The Broad Institute Genomics Platform"/>
            <consortium name="The Broad Institute Genome Sequencing Center for Infectious Disease"/>
            <person name="Wu L."/>
            <person name="Ma J."/>
        </authorList>
    </citation>
    <scope>NUCLEOTIDE SEQUENCE [LARGE SCALE GENOMIC DNA]</scope>
    <source>
        <strain evidence="3">NBRC 109019</strain>
    </source>
</reference>
<evidence type="ECO:0000313" key="3">
    <source>
        <dbReference type="Proteomes" id="UP001321477"/>
    </source>
</evidence>
<evidence type="ECO:0000313" key="2">
    <source>
        <dbReference type="EMBL" id="BDZ56246.1"/>
    </source>
</evidence>
<feature type="compositionally biased region" description="Low complexity" evidence="1">
    <location>
        <begin position="112"/>
        <end position="142"/>
    </location>
</feature>
<keyword evidence="3" id="KW-1185">Reference proteome</keyword>
<dbReference type="Proteomes" id="UP001321477">
    <property type="component" value="Chromosome"/>
</dbReference>
<dbReference type="EMBL" id="AP027734">
    <property type="protein sequence ID" value="BDZ56246.1"/>
    <property type="molecule type" value="Genomic_DNA"/>
</dbReference>
<sequence>MSARPDLTRAEAEERAALLGAPAYEVTLDLTGDDGRFRSDTLVHFTARPGASTFIEATTAELHEIVLNGRALDVASVSDGCRIRLDDLAAENELLVVSTRSTPTRAKGCTASSTPSTKRRTCTPSSPSPRRTASTRCSTSPT</sequence>
<protein>
    <recommendedName>
        <fullName evidence="4">Aminopeptidase N</fullName>
    </recommendedName>
</protein>
<gene>
    <name evidence="2" type="ORF">GCM10025870_33190</name>
</gene>